<evidence type="ECO:0000313" key="2">
    <source>
        <dbReference type="Proteomes" id="UP000249873"/>
    </source>
</evidence>
<organism evidence="1 2">
    <name type="scientific">Arcticibacterium luteifluviistationis</name>
    <dbReference type="NCBI Taxonomy" id="1784714"/>
    <lineage>
        <taxon>Bacteria</taxon>
        <taxon>Pseudomonadati</taxon>
        <taxon>Bacteroidota</taxon>
        <taxon>Cytophagia</taxon>
        <taxon>Cytophagales</taxon>
        <taxon>Leadbetterellaceae</taxon>
        <taxon>Arcticibacterium</taxon>
    </lineage>
</organism>
<proteinExistence type="predicted"/>
<dbReference type="Proteomes" id="UP000249873">
    <property type="component" value="Chromosome"/>
</dbReference>
<sequence>MKKFTIFFSFLTILCSCASKDAELTEQIYKNLKSKEAHVIIKINNELFYSPESTFQGNINLSSQFSDIGIIDQFGGNIQLQMSKNNWLQSERRVFQISPNSTMEYPNFGKMLIGKRDGDKLEGYILSRGNFEWIVLKKERAILSLEGYLVRPQDALMPENEIPFKGKIYFNEPNIDLNDLELSDL</sequence>
<accession>A0A2Z4GF64</accession>
<dbReference type="KEGG" id="als:DJ013_17930"/>
<dbReference type="AlphaFoldDB" id="A0A2Z4GF64"/>
<keyword evidence="2" id="KW-1185">Reference proteome</keyword>
<dbReference type="PROSITE" id="PS51257">
    <property type="entry name" value="PROKAR_LIPOPROTEIN"/>
    <property type="match status" value="1"/>
</dbReference>
<name>A0A2Z4GF64_9BACT</name>
<evidence type="ECO:0000313" key="1">
    <source>
        <dbReference type="EMBL" id="AWV99946.1"/>
    </source>
</evidence>
<dbReference type="EMBL" id="CP029480">
    <property type="protein sequence ID" value="AWV99946.1"/>
    <property type="molecule type" value="Genomic_DNA"/>
</dbReference>
<gene>
    <name evidence="1" type="ORF">DJ013_17930</name>
</gene>
<protein>
    <submittedName>
        <fullName evidence="1">Uncharacterized protein</fullName>
    </submittedName>
</protein>
<dbReference type="RefSeq" id="WP_111373314.1">
    <property type="nucleotide sequence ID" value="NZ_CP029480.1"/>
</dbReference>
<reference evidence="1 2" key="1">
    <citation type="submission" date="2018-05" db="EMBL/GenBank/DDBJ databases">
        <title>Complete genome sequence of Arcticibacterium luteifluviistationis SM1504T, a cytophagaceae bacterium isolated from Arctic surface seawater.</title>
        <authorList>
            <person name="Li Y."/>
            <person name="Qin Q.-L."/>
        </authorList>
    </citation>
    <scope>NUCLEOTIDE SEQUENCE [LARGE SCALE GENOMIC DNA]</scope>
    <source>
        <strain evidence="1 2">SM1504</strain>
    </source>
</reference>